<dbReference type="RefSeq" id="WP_338667743.1">
    <property type="nucleotide sequence ID" value="NZ_CP146609.1"/>
</dbReference>
<protein>
    <submittedName>
        <fullName evidence="7">Flippase</fullName>
    </submittedName>
</protein>
<evidence type="ECO:0000256" key="4">
    <source>
        <dbReference type="ARBA" id="ARBA00022989"/>
    </source>
</evidence>
<dbReference type="EMBL" id="CP146609">
    <property type="protein sequence ID" value="WWX22062.1"/>
    <property type="molecule type" value="Genomic_DNA"/>
</dbReference>
<dbReference type="InterPro" id="IPR002797">
    <property type="entry name" value="Polysacc_synth"/>
</dbReference>
<feature type="transmembrane region" description="Helical" evidence="6">
    <location>
        <begin position="123"/>
        <end position="140"/>
    </location>
</feature>
<feature type="transmembrane region" description="Helical" evidence="6">
    <location>
        <begin position="219"/>
        <end position="238"/>
    </location>
</feature>
<feature type="transmembrane region" description="Helical" evidence="6">
    <location>
        <begin position="258"/>
        <end position="280"/>
    </location>
</feature>
<feature type="transmembrane region" description="Helical" evidence="6">
    <location>
        <begin position="91"/>
        <end position="111"/>
    </location>
</feature>
<keyword evidence="8" id="KW-1185">Reference proteome</keyword>
<comment type="subcellular location">
    <subcellularLocation>
        <location evidence="1">Cell membrane</location>
        <topology evidence="1">Multi-pass membrane protein</topology>
    </subcellularLocation>
</comment>
<feature type="transmembrane region" description="Helical" evidence="6">
    <location>
        <begin position="52"/>
        <end position="70"/>
    </location>
</feature>
<dbReference type="Pfam" id="PF01943">
    <property type="entry name" value="Polysacc_synt"/>
    <property type="match status" value="1"/>
</dbReference>
<feature type="transmembrane region" description="Helical" evidence="6">
    <location>
        <begin position="383"/>
        <end position="399"/>
    </location>
</feature>
<feature type="transmembrane region" description="Helical" evidence="6">
    <location>
        <begin position="21"/>
        <end position="40"/>
    </location>
</feature>
<dbReference type="InterPro" id="IPR050833">
    <property type="entry name" value="Poly_Biosynth_Transport"/>
</dbReference>
<accession>A0ABZ2ITN6</accession>
<proteinExistence type="predicted"/>
<evidence type="ECO:0000256" key="5">
    <source>
        <dbReference type="ARBA" id="ARBA00023136"/>
    </source>
</evidence>
<dbReference type="PANTHER" id="PTHR30250:SF11">
    <property type="entry name" value="O-ANTIGEN TRANSPORTER-RELATED"/>
    <property type="match status" value="1"/>
</dbReference>
<dbReference type="Proteomes" id="UP001385389">
    <property type="component" value="Chromosome"/>
</dbReference>
<keyword evidence="4 6" id="KW-1133">Transmembrane helix</keyword>
<feature type="transmembrane region" description="Helical" evidence="6">
    <location>
        <begin position="405"/>
        <end position="424"/>
    </location>
</feature>
<feature type="transmembrane region" description="Helical" evidence="6">
    <location>
        <begin position="341"/>
        <end position="363"/>
    </location>
</feature>
<keyword evidence="3 6" id="KW-0812">Transmembrane</keyword>
<organism evidence="7 8">
    <name type="scientific">Pseudodesulfovibrio methanolicus</name>
    <dbReference type="NCBI Taxonomy" id="3126690"/>
    <lineage>
        <taxon>Bacteria</taxon>
        <taxon>Pseudomonadati</taxon>
        <taxon>Thermodesulfobacteriota</taxon>
        <taxon>Desulfovibrionia</taxon>
        <taxon>Desulfovibrionales</taxon>
        <taxon>Desulfovibrionaceae</taxon>
    </lineage>
</organism>
<reference evidence="7 8" key="1">
    <citation type="submission" date="2024-03" db="EMBL/GenBank/DDBJ databases">
        <title>Phenotype and Genome Characterization of a Sulfate-Reducing Bacterium Pseudodesulfovibrio sp. strain 5S69, isolated from Petroleum Reservoir in Tatarstan (Russia).</title>
        <authorList>
            <person name="Bidzhieva S.K."/>
            <person name="Kadnikov V."/>
            <person name="Tourova T.P."/>
            <person name="Samigullina S.R."/>
            <person name="Sokolova D.S."/>
            <person name="Poltaraus A.B."/>
            <person name="Avtukh A.N."/>
            <person name="Tereshina V.M."/>
            <person name="Mardanov A.V."/>
            <person name="Nazina T.N."/>
        </authorList>
    </citation>
    <scope>NUCLEOTIDE SEQUENCE [LARGE SCALE GENOMIC DNA]</scope>
    <source>
        <strain evidence="7 8">5S69</strain>
    </source>
</reference>
<dbReference type="PANTHER" id="PTHR30250">
    <property type="entry name" value="PST FAMILY PREDICTED COLANIC ACID TRANSPORTER"/>
    <property type="match status" value="1"/>
</dbReference>
<sequence>MNNADLSMHQLFDEININTMTTLAGKASVMVFGLALAGALTRGLGEAGFGDYSVIVAWLGVTAGLADFGLSKTGVREMASAGPSFSIVAGNLFLLKLLYSLAALAIAFVFIPFMPYTQPLKNVLHVGLCAVVFMSLAAVYQGIFQIRLKTHFMALAESIGSASVLVLSWHFLGAGFGLLAIVTILVFGKALVCLLNWVFSRPLTRLSFSISWPTMRSMAVQALPLGVSGFMALVYFRLDIMMLSWLKPVSDVGIYGAAYRIIEVGSVIPSVFMGIIFPLLSKACAASKEDLPRHYARAYMTLSLAAIPMLVGGIILANPLMELITGPGFGKEASVFPVEALYGFSPTAMTFLILLPSSAMMFIGELHGNMMIAGNEQQCLMRVYFWLVPLNLVLNLLFIPYFSYLGAACATTFTEVFAFAYMAWAINRKFKLSPSYTGIFLACLASVPMGVVVFVLREHLFLSIGAGICVYAAVVSFIVRFEHADKGGAAR</sequence>
<keyword evidence="5 6" id="KW-0472">Membrane</keyword>
<evidence type="ECO:0000256" key="6">
    <source>
        <dbReference type="SAM" id="Phobius"/>
    </source>
</evidence>
<name>A0ABZ2ITN6_9BACT</name>
<evidence type="ECO:0000313" key="7">
    <source>
        <dbReference type="EMBL" id="WWX22062.1"/>
    </source>
</evidence>
<evidence type="ECO:0000256" key="2">
    <source>
        <dbReference type="ARBA" id="ARBA00022475"/>
    </source>
</evidence>
<gene>
    <name evidence="7" type="ORF">V8V93_16655</name>
</gene>
<dbReference type="CDD" id="cd13128">
    <property type="entry name" value="MATE_Wzx_like"/>
    <property type="match status" value="1"/>
</dbReference>
<evidence type="ECO:0000256" key="1">
    <source>
        <dbReference type="ARBA" id="ARBA00004651"/>
    </source>
</evidence>
<keyword evidence="2" id="KW-1003">Cell membrane</keyword>
<feature type="transmembrane region" description="Helical" evidence="6">
    <location>
        <begin position="152"/>
        <end position="172"/>
    </location>
</feature>
<feature type="transmembrane region" description="Helical" evidence="6">
    <location>
        <begin position="461"/>
        <end position="481"/>
    </location>
</feature>
<evidence type="ECO:0000313" key="8">
    <source>
        <dbReference type="Proteomes" id="UP001385389"/>
    </source>
</evidence>
<evidence type="ECO:0000256" key="3">
    <source>
        <dbReference type="ARBA" id="ARBA00022692"/>
    </source>
</evidence>
<feature type="transmembrane region" description="Helical" evidence="6">
    <location>
        <begin position="436"/>
        <end position="455"/>
    </location>
</feature>
<feature type="transmembrane region" description="Helical" evidence="6">
    <location>
        <begin position="178"/>
        <end position="199"/>
    </location>
</feature>
<feature type="transmembrane region" description="Helical" evidence="6">
    <location>
        <begin position="301"/>
        <end position="321"/>
    </location>
</feature>